<sequence length="212" mass="21762">MGTTAVLRAAGRWVAGAALLAALIVGGVFVRGFQVAGHDDRGRVDAIVVLGAAQYNGRPSPVLQARLDHARELYAAGVAPRIVTIGGNKVGDRTTEGAAGAAYLADKLGLTQPDGVLTAVPTGNDTLTSLRAATSVLAGHGWTHVVLVTDPAHAYRAQRIAEDLGLTAGVSSVTDGPAVEADVQWRYHVRETAGLLYYLVLGGSSGSTDSVL</sequence>
<dbReference type="GO" id="GO:0005886">
    <property type="term" value="C:plasma membrane"/>
    <property type="evidence" value="ECO:0007669"/>
    <property type="project" value="TreeGrafter"/>
</dbReference>
<organism evidence="3">
    <name type="scientific">Nakamurella sp. A5-74</name>
    <dbReference type="NCBI Taxonomy" id="3158264"/>
    <lineage>
        <taxon>Bacteria</taxon>
        <taxon>Bacillati</taxon>
        <taxon>Actinomycetota</taxon>
        <taxon>Actinomycetes</taxon>
        <taxon>Nakamurellales</taxon>
        <taxon>Nakamurellaceae</taxon>
        <taxon>Nakamurella</taxon>
    </lineage>
</organism>
<dbReference type="AlphaFoldDB" id="A0AAU8DU60"/>
<keyword evidence="1" id="KW-1133">Transmembrane helix</keyword>
<evidence type="ECO:0000256" key="1">
    <source>
        <dbReference type="SAM" id="Phobius"/>
    </source>
</evidence>
<dbReference type="InterPro" id="IPR051599">
    <property type="entry name" value="Cell_Envelope_Assoc"/>
</dbReference>
<dbReference type="PANTHER" id="PTHR30336">
    <property type="entry name" value="INNER MEMBRANE PROTEIN, PROBABLE PERMEASE"/>
    <property type="match status" value="1"/>
</dbReference>
<dbReference type="Pfam" id="PF02698">
    <property type="entry name" value="DUF218"/>
    <property type="match status" value="1"/>
</dbReference>
<dbReference type="RefSeq" id="WP_353651098.1">
    <property type="nucleotide sequence ID" value="NZ_CP159218.1"/>
</dbReference>
<reference evidence="3" key="1">
    <citation type="submission" date="2024-05" db="EMBL/GenBank/DDBJ databases">
        <authorList>
            <person name="Cai S.Y."/>
            <person name="Jin L.M."/>
            <person name="Li H.R."/>
        </authorList>
    </citation>
    <scope>NUCLEOTIDE SEQUENCE</scope>
    <source>
        <strain evidence="3">A5-74</strain>
    </source>
</reference>
<keyword evidence="1" id="KW-0472">Membrane</keyword>
<dbReference type="CDD" id="cd06259">
    <property type="entry name" value="YdcF-like"/>
    <property type="match status" value="1"/>
</dbReference>
<feature type="transmembrane region" description="Helical" evidence="1">
    <location>
        <begin position="12"/>
        <end position="33"/>
    </location>
</feature>
<accession>A0AAU8DU60</accession>
<dbReference type="InterPro" id="IPR003848">
    <property type="entry name" value="DUF218"/>
</dbReference>
<evidence type="ECO:0000313" key="3">
    <source>
        <dbReference type="EMBL" id="XCG65493.1"/>
    </source>
</evidence>
<gene>
    <name evidence="3" type="ORF">ABLG96_09530</name>
</gene>
<name>A0AAU8DU60_9ACTN</name>
<feature type="domain" description="DUF218" evidence="2">
    <location>
        <begin position="45"/>
        <end position="193"/>
    </location>
</feature>
<dbReference type="EMBL" id="CP159218">
    <property type="protein sequence ID" value="XCG65493.1"/>
    <property type="molecule type" value="Genomic_DNA"/>
</dbReference>
<keyword evidence="1" id="KW-0812">Transmembrane</keyword>
<proteinExistence type="predicted"/>
<protein>
    <submittedName>
        <fullName evidence="3">YdcF family protein</fullName>
    </submittedName>
</protein>
<dbReference type="PANTHER" id="PTHR30336:SF20">
    <property type="entry name" value="DUF218 DOMAIN-CONTAINING PROTEIN"/>
    <property type="match status" value="1"/>
</dbReference>
<evidence type="ECO:0000259" key="2">
    <source>
        <dbReference type="Pfam" id="PF02698"/>
    </source>
</evidence>